<accession>A0A1J1I1T6</accession>
<dbReference type="AlphaFoldDB" id="A0A1J1I1T6"/>
<gene>
    <name evidence="1" type="ORF">CLUMA_CG007803</name>
</gene>
<protein>
    <submittedName>
        <fullName evidence="1">CLUMA_CG007803, isoform A</fullName>
    </submittedName>
</protein>
<proteinExistence type="predicted"/>
<keyword evidence="2" id="KW-1185">Reference proteome</keyword>
<evidence type="ECO:0000313" key="1">
    <source>
        <dbReference type="EMBL" id="CRK94288.1"/>
    </source>
</evidence>
<name>A0A1J1I1T6_9DIPT</name>
<sequence>MTYFTILHKANAFVEQKVGVFRQLLCGEKDLHIQTKPIQFRKIHKKSSTKLKVVWILSTKLIEDHLDYVIQCKLNVD</sequence>
<organism evidence="1 2">
    <name type="scientific">Clunio marinus</name>
    <dbReference type="NCBI Taxonomy" id="568069"/>
    <lineage>
        <taxon>Eukaryota</taxon>
        <taxon>Metazoa</taxon>
        <taxon>Ecdysozoa</taxon>
        <taxon>Arthropoda</taxon>
        <taxon>Hexapoda</taxon>
        <taxon>Insecta</taxon>
        <taxon>Pterygota</taxon>
        <taxon>Neoptera</taxon>
        <taxon>Endopterygota</taxon>
        <taxon>Diptera</taxon>
        <taxon>Nematocera</taxon>
        <taxon>Chironomoidea</taxon>
        <taxon>Chironomidae</taxon>
        <taxon>Clunio</taxon>
    </lineage>
</organism>
<reference evidence="1 2" key="1">
    <citation type="submission" date="2015-04" db="EMBL/GenBank/DDBJ databases">
        <authorList>
            <person name="Syromyatnikov M.Y."/>
            <person name="Popov V.N."/>
        </authorList>
    </citation>
    <scope>NUCLEOTIDE SEQUENCE [LARGE SCALE GENOMIC DNA]</scope>
</reference>
<evidence type="ECO:0000313" key="2">
    <source>
        <dbReference type="Proteomes" id="UP000183832"/>
    </source>
</evidence>
<dbReference type="Proteomes" id="UP000183832">
    <property type="component" value="Unassembled WGS sequence"/>
</dbReference>
<dbReference type="EMBL" id="CVRI01000038">
    <property type="protein sequence ID" value="CRK94288.1"/>
    <property type="molecule type" value="Genomic_DNA"/>
</dbReference>